<evidence type="ECO:0000313" key="2">
    <source>
        <dbReference type="Proteomes" id="UP000006659"/>
    </source>
</evidence>
<protein>
    <submittedName>
        <fullName evidence="1">Uncharacterized protein</fullName>
    </submittedName>
</protein>
<organism evidence="1 2">
    <name type="scientific">Corynebacterium variabile (strain DSM 44702 / CIP 107183 / JCM 12073 / NCIMB 30131)</name>
    <name type="common">Corynebacterium mooreparkense</name>
    <dbReference type="NCBI Taxonomy" id="858619"/>
    <lineage>
        <taxon>Bacteria</taxon>
        <taxon>Bacillati</taxon>
        <taxon>Actinomycetota</taxon>
        <taxon>Actinomycetes</taxon>
        <taxon>Mycobacteriales</taxon>
        <taxon>Corynebacteriaceae</taxon>
        <taxon>Corynebacterium</taxon>
    </lineage>
</organism>
<dbReference type="HOGENOM" id="CLU_201698_0_0_11"/>
<name>G0HI42_CORVD</name>
<dbReference type="AlphaFoldDB" id="G0HI42"/>
<accession>G0HI42</accession>
<sequence>MPLKVNTTNSQELLTRKIDLIDQLNIGDGAELSYRDLHDLAGMGMLSSDDLRRYDELRRVLFLLGD</sequence>
<dbReference type="Proteomes" id="UP000006659">
    <property type="component" value="Chromosome"/>
</dbReference>
<evidence type="ECO:0000313" key="1">
    <source>
        <dbReference type="EMBL" id="AEK38304.1"/>
    </source>
</evidence>
<reference evidence="1 2" key="1">
    <citation type="journal article" date="2011" name="BMC Genomics">
        <title>Complete genome sequence of Corynebacterium variabile DSM 44702 isolated from the surface of smear-ripened cheeses and insights into cheese ripening and flavor generation.</title>
        <authorList>
            <person name="Schroeder J."/>
            <person name="Maus I."/>
            <person name="Trost E."/>
            <person name="Tauch A."/>
        </authorList>
    </citation>
    <scope>NUCLEOTIDE SEQUENCE [LARGE SCALE GENOMIC DNA]</scope>
    <source>
        <strain evidence="2">DSM 44702 / JCM 12073 / NCIMB 30131</strain>
    </source>
</reference>
<proteinExistence type="predicted"/>
<dbReference type="RefSeq" id="WP_014011426.1">
    <property type="nucleotide sequence ID" value="NC_015859.1"/>
</dbReference>
<dbReference type="KEGG" id="cva:CVAR_2962"/>
<dbReference type="EMBL" id="CP002917">
    <property type="protein sequence ID" value="AEK38304.1"/>
    <property type="molecule type" value="Genomic_DNA"/>
</dbReference>
<gene>
    <name evidence="1" type="ordered locus">CVAR_2962</name>
</gene>